<dbReference type="InterPro" id="IPR013785">
    <property type="entry name" value="Aldolase_TIM"/>
</dbReference>
<accession>A0A518GDF4</accession>
<dbReference type="EMBL" id="CP036298">
    <property type="protein sequence ID" value="QDV26588.1"/>
    <property type="molecule type" value="Genomic_DNA"/>
</dbReference>
<dbReference type="AlphaFoldDB" id="A0A518GDF4"/>
<dbReference type="SUPFAM" id="SSF51395">
    <property type="entry name" value="FMN-linked oxidoreductases"/>
    <property type="match status" value="1"/>
</dbReference>
<gene>
    <name evidence="1" type="ORF">Q31a_49620</name>
</gene>
<evidence type="ECO:0000313" key="1">
    <source>
        <dbReference type="EMBL" id="QDV26588.1"/>
    </source>
</evidence>
<protein>
    <submittedName>
        <fullName evidence="1">Uncharacterized protein</fullName>
    </submittedName>
</protein>
<dbReference type="Proteomes" id="UP000318017">
    <property type="component" value="Chromosome"/>
</dbReference>
<dbReference type="KEGG" id="ahel:Q31a_49620"/>
<reference evidence="1 2" key="1">
    <citation type="submission" date="2019-02" db="EMBL/GenBank/DDBJ databases">
        <title>Deep-cultivation of Planctomycetes and their phenomic and genomic characterization uncovers novel biology.</title>
        <authorList>
            <person name="Wiegand S."/>
            <person name="Jogler M."/>
            <person name="Boedeker C."/>
            <person name="Pinto D."/>
            <person name="Vollmers J."/>
            <person name="Rivas-Marin E."/>
            <person name="Kohn T."/>
            <person name="Peeters S.H."/>
            <person name="Heuer A."/>
            <person name="Rast P."/>
            <person name="Oberbeckmann S."/>
            <person name="Bunk B."/>
            <person name="Jeske O."/>
            <person name="Meyerdierks A."/>
            <person name="Storesund J.E."/>
            <person name="Kallscheuer N."/>
            <person name="Luecker S."/>
            <person name="Lage O.M."/>
            <person name="Pohl T."/>
            <person name="Merkel B.J."/>
            <person name="Hornburger P."/>
            <person name="Mueller R.-W."/>
            <person name="Bruemmer F."/>
            <person name="Labrenz M."/>
            <person name="Spormann A.M."/>
            <person name="Op den Camp H."/>
            <person name="Overmann J."/>
            <person name="Amann R."/>
            <person name="Jetten M.S.M."/>
            <person name="Mascher T."/>
            <person name="Medema M.H."/>
            <person name="Devos D.P."/>
            <person name="Kaster A.-K."/>
            <person name="Ovreas L."/>
            <person name="Rohde M."/>
            <person name="Galperin M.Y."/>
            <person name="Jogler C."/>
        </authorList>
    </citation>
    <scope>NUCLEOTIDE SEQUENCE [LARGE SCALE GENOMIC DNA]</scope>
    <source>
        <strain evidence="1 2">Q31a</strain>
    </source>
</reference>
<dbReference type="RefSeq" id="WP_145082812.1">
    <property type="nucleotide sequence ID" value="NZ_CP036298.1"/>
</dbReference>
<evidence type="ECO:0000313" key="2">
    <source>
        <dbReference type="Proteomes" id="UP000318017"/>
    </source>
</evidence>
<dbReference type="Gene3D" id="3.20.20.70">
    <property type="entry name" value="Aldolase class I"/>
    <property type="match status" value="1"/>
</dbReference>
<organism evidence="1 2">
    <name type="scientific">Aureliella helgolandensis</name>
    <dbReference type="NCBI Taxonomy" id="2527968"/>
    <lineage>
        <taxon>Bacteria</taxon>
        <taxon>Pseudomonadati</taxon>
        <taxon>Planctomycetota</taxon>
        <taxon>Planctomycetia</taxon>
        <taxon>Pirellulales</taxon>
        <taxon>Pirellulaceae</taxon>
        <taxon>Aureliella</taxon>
    </lineage>
</organism>
<keyword evidence="2" id="KW-1185">Reference proteome</keyword>
<proteinExistence type="predicted"/>
<name>A0A518GDF4_9BACT</name>
<sequence>MVSTATSILDSIYILQGALTPLAPVPNGNAQSMAIDLKCQAGKRSLLLPSPLIVRNTSSRQLGPHWRSFCSLLCKQRLPVYSPVAELESLPTASIPLRFAQQFINEPLDPTEIHTADAFELIMRERATGRWGWSSEVGRNRLASFVSAVRCASGGEVPIGVGLPLEAQRDDVQAALDAGVDFLTLEAGAGVFTRLHLQGLLLARRACKENRLDGLPIFVDLPLRSMDAVAKLIALGASCVAIDPLIETLLPKPTKSRGNVAMGSGMLSGIAVANQAEVAPLHDLEQMLGRQLLSVSQSMQRCGAARLSELDLSQLWTSDQDLQRMLSAHSG</sequence>